<protein>
    <submittedName>
        <fullName evidence="1">Uncharacterized protein</fullName>
    </submittedName>
</protein>
<dbReference type="EMBL" id="RWGY01000011">
    <property type="protein sequence ID" value="TVU28356.1"/>
    <property type="molecule type" value="Genomic_DNA"/>
</dbReference>
<evidence type="ECO:0000313" key="2">
    <source>
        <dbReference type="Proteomes" id="UP000324897"/>
    </source>
</evidence>
<dbReference type="AlphaFoldDB" id="A0A5J9UXJ3"/>
<dbReference type="Proteomes" id="UP000324897">
    <property type="component" value="Chromosome 1"/>
</dbReference>
<name>A0A5J9UXJ3_9POAL</name>
<proteinExistence type="predicted"/>
<dbReference type="Gramene" id="TVU28356">
    <property type="protein sequence ID" value="TVU28356"/>
    <property type="gene ID" value="EJB05_19872"/>
</dbReference>
<reference evidence="1 2" key="1">
    <citation type="journal article" date="2019" name="Sci. Rep.">
        <title>A high-quality genome of Eragrostis curvula grass provides insights into Poaceae evolution and supports new strategies to enhance forage quality.</title>
        <authorList>
            <person name="Carballo J."/>
            <person name="Santos B.A.C.M."/>
            <person name="Zappacosta D."/>
            <person name="Garbus I."/>
            <person name="Selva J.P."/>
            <person name="Gallo C.A."/>
            <person name="Diaz A."/>
            <person name="Albertini E."/>
            <person name="Caccamo M."/>
            <person name="Echenique V."/>
        </authorList>
    </citation>
    <scope>NUCLEOTIDE SEQUENCE [LARGE SCALE GENOMIC DNA]</scope>
    <source>
        <strain evidence="2">cv. Victoria</strain>
        <tissue evidence="1">Leaf</tissue>
    </source>
</reference>
<feature type="non-terminal residue" evidence="1">
    <location>
        <position position="1"/>
    </location>
</feature>
<keyword evidence="2" id="KW-1185">Reference proteome</keyword>
<sequence length="72" mass="8072">MPGPADRHALPKVLMPKQTSLFKDSKLGSEADCCRCQPEPYEIEGNIFVLSTSLYYKSFATWKIRNGIAGHK</sequence>
<comment type="caution">
    <text evidence="1">The sequence shown here is derived from an EMBL/GenBank/DDBJ whole genome shotgun (WGS) entry which is preliminary data.</text>
</comment>
<organism evidence="1 2">
    <name type="scientific">Eragrostis curvula</name>
    <name type="common">weeping love grass</name>
    <dbReference type="NCBI Taxonomy" id="38414"/>
    <lineage>
        <taxon>Eukaryota</taxon>
        <taxon>Viridiplantae</taxon>
        <taxon>Streptophyta</taxon>
        <taxon>Embryophyta</taxon>
        <taxon>Tracheophyta</taxon>
        <taxon>Spermatophyta</taxon>
        <taxon>Magnoliopsida</taxon>
        <taxon>Liliopsida</taxon>
        <taxon>Poales</taxon>
        <taxon>Poaceae</taxon>
        <taxon>PACMAD clade</taxon>
        <taxon>Chloridoideae</taxon>
        <taxon>Eragrostideae</taxon>
        <taxon>Eragrostidinae</taxon>
        <taxon>Eragrostis</taxon>
    </lineage>
</organism>
<gene>
    <name evidence="1" type="ORF">EJB05_19872</name>
</gene>
<evidence type="ECO:0000313" key="1">
    <source>
        <dbReference type="EMBL" id="TVU28356.1"/>
    </source>
</evidence>
<accession>A0A5J9UXJ3</accession>